<sequence length="475" mass="54424">MNINSLYRAILKSVSGRLSAYAVQFIFLGIYSRIFSPQEFGVFASIQVFAVFFQMLSDIGIGPAIINERKFTYAQRDGIFSFTLILGLSIAFIFYLFSFFLNYFYGDYEYQSMALIVAVSIFFNALCIVPKTSLVKDAKFICIAKIDIISEIFGFVFVFIILEFFNESVLSLTSRILFISLFKYLLTTFYSKSTELGMPKLNRDFSQIKTISGFATYQFGFNFINYFSRNLDNILVGKFLGMGSLGIYDKSYQLMRYPLMVTTYAMTPAIQPILTKFRDNKEVIVREHNILSKRLLLLSVLISSFLYINAEDVTWVIFGSQWGDVVPLIKVFSLMIPIQSILSTSGSFFQVMNKPKLLFISGLLSALVNILAIALGVYAGELRYISYALVISFTLNFFQTYFFMFKYCFQSEVKEYYISLIRSLIVIAPSILIYGFLFYYVPSCSNHYVSLILNIILASLCCAVFIKWIRKDLSI</sequence>
<dbReference type="PANTHER" id="PTHR30250:SF10">
    <property type="entry name" value="LIPOPOLYSACCHARIDE BIOSYNTHESIS PROTEIN WZXC"/>
    <property type="match status" value="1"/>
</dbReference>
<dbReference type="RefSeq" id="WP_225251262.1">
    <property type="nucleotide sequence ID" value="NZ_JAIWIU010000109.1"/>
</dbReference>
<keyword evidence="4 7" id="KW-0812">Transmembrane</keyword>
<evidence type="ECO:0000256" key="5">
    <source>
        <dbReference type="ARBA" id="ARBA00022989"/>
    </source>
</evidence>
<feature type="transmembrane region" description="Helical" evidence="7">
    <location>
        <begin position="110"/>
        <end position="129"/>
    </location>
</feature>
<feature type="transmembrane region" description="Helical" evidence="7">
    <location>
        <begin position="384"/>
        <end position="404"/>
    </location>
</feature>
<dbReference type="EMBL" id="JAIWIU010000109">
    <property type="protein sequence ID" value="MCA2017558.1"/>
    <property type="molecule type" value="Genomic_DNA"/>
</dbReference>
<comment type="subcellular location">
    <subcellularLocation>
        <location evidence="1">Cell membrane</location>
        <topology evidence="1">Multi-pass membrane protein</topology>
    </subcellularLocation>
</comment>
<keyword evidence="9" id="KW-1185">Reference proteome</keyword>
<feature type="transmembrane region" description="Helical" evidence="7">
    <location>
        <begin position="168"/>
        <end position="190"/>
    </location>
</feature>
<dbReference type="PANTHER" id="PTHR30250">
    <property type="entry name" value="PST FAMILY PREDICTED COLANIC ACID TRANSPORTER"/>
    <property type="match status" value="1"/>
</dbReference>
<feature type="transmembrane region" description="Helical" evidence="7">
    <location>
        <begin position="295"/>
        <end position="319"/>
    </location>
</feature>
<evidence type="ECO:0000256" key="4">
    <source>
        <dbReference type="ARBA" id="ARBA00022692"/>
    </source>
</evidence>
<reference evidence="9" key="1">
    <citation type="submission" date="2023-07" db="EMBL/GenBank/DDBJ databases">
        <title>Molecular identification of indigenous halophilic bacteria isolated from red sea cost, biodegradation of synthetic dyes and assessment of degraded metabolite toxicity.</title>
        <authorList>
            <person name="Chaieb K."/>
            <person name="Altayb H.N."/>
        </authorList>
    </citation>
    <scope>NUCLEOTIDE SEQUENCE [LARGE SCALE GENOMIC DNA]</scope>
    <source>
        <strain evidence="9">K20</strain>
    </source>
</reference>
<dbReference type="Proteomes" id="UP001199044">
    <property type="component" value="Unassembled WGS sequence"/>
</dbReference>
<feature type="transmembrane region" description="Helical" evidence="7">
    <location>
        <begin position="357"/>
        <end position="378"/>
    </location>
</feature>
<accession>A0ABS7YPG7</accession>
<feature type="transmembrane region" description="Helical" evidence="7">
    <location>
        <begin position="325"/>
        <end position="345"/>
    </location>
</feature>
<organism evidence="8 9">
    <name type="scientific">Vibrio tritonius</name>
    <dbReference type="NCBI Taxonomy" id="1435069"/>
    <lineage>
        <taxon>Bacteria</taxon>
        <taxon>Pseudomonadati</taxon>
        <taxon>Pseudomonadota</taxon>
        <taxon>Gammaproteobacteria</taxon>
        <taxon>Vibrionales</taxon>
        <taxon>Vibrionaceae</taxon>
        <taxon>Vibrio</taxon>
    </lineage>
</organism>
<feature type="transmembrane region" description="Helical" evidence="7">
    <location>
        <begin position="447"/>
        <end position="469"/>
    </location>
</feature>
<protein>
    <submittedName>
        <fullName evidence="8">Oligosaccharide flippase family protein</fullName>
    </submittedName>
</protein>
<name>A0ABS7YPG7_9VIBR</name>
<feature type="transmembrane region" description="Helical" evidence="7">
    <location>
        <begin position="141"/>
        <end position="162"/>
    </location>
</feature>
<gene>
    <name evidence="8" type="ORF">LDJ79_15640</name>
</gene>
<keyword evidence="5 7" id="KW-1133">Transmembrane helix</keyword>
<evidence type="ECO:0000313" key="9">
    <source>
        <dbReference type="Proteomes" id="UP001199044"/>
    </source>
</evidence>
<evidence type="ECO:0000256" key="1">
    <source>
        <dbReference type="ARBA" id="ARBA00004651"/>
    </source>
</evidence>
<dbReference type="Pfam" id="PF13440">
    <property type="entry name" value="Polysacc_synt_3"/>
    <property type="match status" value="1"/>
</dbReference>
<evidence type="ECO:0000256" key="3">
    <source>
        <dbReference type="ARBA" id="ARBA00022475"/>
    </source>
</evidence>
<feature type="transmembrane region" description="Helical" evidence="7">
    <location>
        <begin position="78"/>
        <end position="104"/>
    </location>
</feature>
<comment type="caution">
    <text evidence="8">The sequence shown here is derived from an EMBL/GenBank/DDBJ whole genome shotgun (WGS) entry which is preliminary data.</text>
</comment>
<evidence type="ECO:0000256" key="6">
    <source>
        <dbReference type="ARBA" id="ARBA00023136"/>
    </source>
</evidence>
<evidence type="ECO:0000313" key="8">
    <source>
        <dbReference type="EMBL" id="MCA2017558.1"/>
    </source>
</evidence>
<feature type="transmembrane region" description="Helical" evidence="7">
    <location>
        <begin position="18"/>
        <end position="36"/>
    </location>
</feature>
<feature type="transmembrane region" description="Helical" evidence="7">
    <location>
        <begin position="416"/>
        <end position="441"/>
    </location>
</feature>
<evidence type="ECO:0000256" key="7">
    <source>
        <dbReference type="SAM" id="Phobius"/>
    </source>
</evidence>
<dbReference type="InterPro" id="IPR050833">
    <property type="entry name" value="Poly_Biosynth_Transport"/>
</dbReference>
<keyword evidence="6 7" id="KW-0472">Membrane</keyword>
<comment type="similarity">
    <text evidence="2">Belongs to the polysaccharide synthase family.</text>
</comment>
<feature type="transmembrane region" description="Helical" evidence="7">
    <location>
        <begin position="42"/>
        <end position="66"/>
    </location>
</feature>
<keyword evidence="3" id="KW-1003">Cell membrane</keyword>
<evidence type="ECO:0000256" key="2">
    <source>
        <dbReference type="ARBA" id="ARBA00007430"/>
    </source>
</evidence>
<proteinExistence type="inferred from homology"/>